<protein>
    <submittedName>
        <fullName evidence="2">Uncharacterized protein</fullName>
    </submittedName>
</protein>
<proteinExistence type="predicted"/>
<name>A0A0E9VHZ2_ANGAN</name>
<sequence length="40" mass="4544">MGNSNGKNGRRTGMEGSLTEIPNPRRRESMLLLLCLWIEI</sequence>
<reference evidence="2" key="1">
    <citation type="submission" date="2014-11" db="EMBL/GenBank/DDBJ databases">
        <authorList>
            <person name="Amaro Gonzalez C."/>
        </authorList>
    </citation>
    <scope>NUCLEOTIDE SEQUENCE</scope>
</reference>
<feature type="region of interest" description="Disordered" evidence="1">
    <location>
        <begin position="1"/>
        <end position="22"/>
    </location>
</feature>
<evidence type="ECO:0000256" key="1">
    <source>
        <dbReference type="SAM" id="MobiDB-lite"/>
    </source>
</evidence>
<reference evidence="2" key="2">
    <citation type="journal article" date="2015" name="Fish Shellfish Immunol.">
        <title>Early steps in the European eel (Anguilla anguilla)-Vibrio vulnificus interaction in the gills: Role of the RtxA13 toxin.</title>
        <authorList>
            <person name="Callol A."/>
            <person name="Pajuelo D."/>
            <person name="Ebbesson L."/>
            <person name="Teles M."/>
            <person name="MacKenzie S."/>
            <person name="Amaro C."/>
        </authorList>
    </citation>
    <scope>NUCLEOTIDE SEQUENCE</scope>
</reference>
<organism evidence="2">
    <name type="scientific">Anguilla anguilla</name>
    <name type="common">European freshwater eel</name>
    <name type="synonym">Muraena anguilla</name>
    <dbReference type="NCBI Taxonomy" id="7936"/>
    <lineage>
        <taxon>Eukaryota</taxon>
        <taxon>Metazoa</taxon>
        <taxon>Chordata</taxon>
        <taxon>Craniata</taxon>
        <taxon>Vertebrata</taxon>
        <taxon>Euteleostomi</taxon>
        <taxon>Actinopterygii</taxon>
        <taxon>Neopterygii</taxon>
        <taxon>Teleostei</taxon>
        <taxon>Anguilliformes</taxon>
        <taxon>Anguillidae</taxon>
        <taxon>Anguilla</taxon>
    </lineage>
</organism>
<dbReference type="EMBL" id="GBXM01030946">
    <property type="protein sequence ID" value="JAH77631.1"/>
    <property type="molecule type" value="Transcribed_RNA"/>
</dbReference>
<accession>A0A0E9VHZ2</accession>
<dbReference type="AlphaFoldDB" id="A0A0E9VHZ2"/>
<evidence type="ECO:0000313" key="2">
    <source>
        <dbReference type="EMBL" id="JAH77631.1"/>
    </source>
</evidence>